<keyword evidence="2" id="KW-0472">Membrane</keyword>
<protein>
    <submittedName>
        <fullName evidence="3">Uncharacterized protein</fullName>
    </submittedName>
</protein>
<reference evidence="3 4" key="1">
    <citation type="submission" date="2019-12" db="EMBL/GenBank/DDBJ databases">
        <authorList>
            <person name="Huq M.A."/>
        </authorList>
    </citation>
    <scope>NUCLEOTIDE SEQUENCE [LARGE SCALE GENOMIC DNA]</scope>
    <source>
        <strain evidence="3 4">MAH-18</strain>
    </source>
</reference>
<evidence type="ECO:0000313" key="3">
    <source>
        <dbReference type="EMBL" id="MVQ48197.1"/>
    </source>
</evidence>
<comment type="caution">
    <text evidence="3">The sequence shown here is derived from an EMBL/GenBank/DDBJ whole genome shotgun (WGS) entry which is preliminary data.</text>
</comment>
<feature type="region of interest" description="Disordered" evidence="1">
    <location>
        <begin position="1"/>
        <end position="20"/>
    </location>
</feature>
<feature type="transmembrane region" description="Helical" evidence="2">
    <location>
        <begin position="56"/>
        <end position="75"/>
    </location>
</feature>
<organism evidence="3 4">
    <name type="scientific">Nocardioides agri</name>
    <dbReference type="NCBI Taxonomy" id="2682843"/>
    <lineage>
        <taxon>Bacteria</taxon>
        <taxon>Bacillati</taxon>
        <taxon>Actinomycetota</taxon>
        <taxon>Actinomycetes</taxon>
        <taxon>Propionibacteriales</taxon>
        <taxon>Nocardioidaceae</taxon>
        <taxon>Nocardioides</taxon>
    </lineage>
</organism>
<evidence type="ECO:0000313" key="4">
    <source>
        <dbReference type="Proteomes" id="UP000473525"/>
    </source>
</evidence>
<accession>A0A6L6XN73</accession>
<name>A0A6L6XN73_9ACTN</name>
<sequence length="97" mass="10563">MPGWIETPAETTDHPPGYISGCRGTTRPDPYAATTTWARSPSPSQLVGLLGWIEPVFIPLVLLAPVVTGALCVAVRIEYRWIAVVWCSAGINLQWTD</sequence>
<keyword evidence="4" id="KW-1185">Reference proteome</keyword>
<keyword evidence="2" id="KW-0812">Transmembrane</keyword>
<keyword evidence="2" id="KW-1133">Transmembrane helix</keyword>
<evidence type="ECO:0000256" key="1">
    <source>
        <dbReference type="SAM" id="MobiDB-lite"/>
    </source>
</evidence>
<dbReference type="AlphaFoldDB" id="A0A6L6XN73"/>
<dbReference type="Proteomes" id="UP000473525">
    <property type="component" value="Unassembled WGS sequence"/>
</dbReference>
<evidence type="ECO:0000256" key="2">
    <source>
        <dbReference type="SAM" id="Phobius"/>
    </source>
</evidence>
<gene>
    <name evidence="3" type="ORF">GON03_03315</name>
</gene>
<dbReference type="EMBL" id="WSEK01000004">
    <property type="protein sequence ID" value="MVQ48197.1"/>
    <property type="molecule type" value="Genomic_DNA"/>
</dbReference>
<proteinExistence type="predicted"/>
<dbReference type="RefSeq" id="WP_157340265.1">
    <property type="nucleotide sequence ID" value="NZ_WSEK01000004.1"/>
</dbReference>